<keyword evidence="3" id="KW-1185">Reference proteome</keyword>
<sequence>MTRRRREPLLFALRPSEGLSQGAGRPTEPSDTKSMAATLDNRFKPTPGPGGPVSRRPKPTGPENVRYQASLRGLILLSILIGRVSGRYRAGF</sequence>
<evidence type="ECO:0000256" key="1">
    <source>
        <dbReference type="SAM" id="MobiDB-lite"/>
    </source>
</evidence>
<proteinExistence type="predicted"/>
<protein>
    <submittedName>
        <fullName evidence="2">Uncharacterized protein</fullName>
    </submittedName>
</protein>
<evidence type="ECO:0000313" key="3">
    <source>
        <dbReference type="Proteomes" id="UP001519460"/>
    </source>
</evidence>
<evidence type="ECO:0000313" key="2">
    <source>
        <dbReference type="EMBL" id="KAK7499389.1"/>
    </source>
</evidence>
<feature type="region of interest" description="Disordered" evidence="1">
    <location>
        <begin position="1"/>
        <end position="64"/>
    </location>
</feature>
<dbReference type="EMBL" id="JACVVK020000044">
    <property type="protein sequence ID" value="KAK7499389.1"/>
    <property type="molecule type" value="Genomic_DNA"/>
</dbReference>
<organism evidence="2 3">
    <name type="scientific">Batillaria attramentaria</name>
    <dbReference type="NCBI Taxonomy" id="370345"/>
    <lineage>
        <taxon>Eukaryota</taxon>
        <taxon>Metazoa</taxon>
        <taxon>Spiralia</taxon>
        <taxon>Lophotrochozoa</taxon>
        <taxon>Mollusca</taxon>
        <taxon>Gastropoda</taxon>
        <taxon>Caenogastropoda</taxon>
        <taxon>Sorbeoconcha</taxon>
        <taxon>Cerithioidea</taxon>
        <taxon>Batillariidae</taxon>
        <taxon>Batillaria</taxon>
    </lineage>
</organism>
<dbReference type="Proteomes" id="UP001519460">
    <property type="component" value="Unassembled WGS sequence"/>
</dbReference>
<reference evidence="2 3" key="1">
    <citation type="journal article" date="2023" name="Sci. Data">
        <title>Genome assembly of the Korean intertidal mud-creeper Batillaria attramentaria.</title>
        <authorList>
            <person name="Patra A.K."/>
            <person name="Ho P.T."/>
            <person name="Jun S."/>
            <person name="Lee S.J."/>
            <person name="Kim Y."/>
            <person name="Won Y.J."/>
        </authorList>
    </citation>
    <scope>NUCLEOTIDE SEQUENCE [LARGE SCALE GENOMIC DNA]</scope>
    <source>
        <strain evidence="2">Wonlab-2016</strain>
    </source>
</reference>
<accession>A0ABD0LKB7</accession>
<comment type="caution">
    <text evidence="2">The sequence shown here is derived from an EMBL/GenBank/DDBJ whole genome shotgun (WGS) entry which is preliminary data.</text>
</comment>
<dbReference type="AlphaFoldDB" id="A0ABD0LKB7"/>
<gene>
    <name evidence="2" type="ORF">BaRGS_00009364</name>
</gene>
<name>A0ABD0LKB7_9CAEN</name>